<protein>
    <submittedName>
        <fullName evidence="2">Uncharacterized protein</fullName>
    </submittedName>
</protein>
<evidence type="ECO:0000313" key="2">
    <source>
        <dbReference type="EMBL" id="MBW76515.1"/>
    </source>
</evidence>
<feature type="transmembrane region" description="Helical" evidence="1">
    <location>
        <begin position="20"/>
        <end position="41"/>
    </location>
</feature>
<dbReference type="EMBL" id="GGFL01012337">
    <property type="protein sequence ID" value="MBW76515.1"/>
    <property type="molecule type" value="Transcribed_RNA"/>
</dbReference>
<dbReference type="AlphaFoldDB" id="A0A2M4DG56"/>
<evidence type="ECO:0000256" key="1">
    <source>
        <dbReference type="SAM" id="Phobius"/>
    </source>
</evidence>
<organism evidence="2">
    <name type="scientific">Anopheles darlingi</name>
    <name type="common">Mosquito</name>
    <dbReference type="NCBI Taxonomy" id="43151"/>
    <lineage>
        <taxon>Eukaryota</taxon>
        <taxon>Metazoa</taxon>
        <taxon>Ecdysozoa</taxon>
        <taxon>Arthropoda</taxon>
        <taxon>Hexapoda</taxon>
        <taxon>Insecta</taxon>
        <taxon>Pterygota</taxon>
        <taxon>Neoptera</taxon>
        <taxon>Endopterygota</taxon>
        <taxon>Diptera</taxon>
        <taxon>Nematocera</taxon>
        <taxon>Culicoidea</taxon>
        <taxon>Culicidae</taxon>
        <taxon>Anophelinae</taxon>
        <taxon>Anopheles</taxon>
    </lineage>
</organism>
<name>A0A2M4DG56_ANODA</name>
<keyword evidence="1" id="KW-0472">Membrane</keyword>
<keyword evidence="1" id="KW-0812">Transmembrane</keyword>
<keyword evidence="1" id="KW-1133">Transmembrane helix</keyword>
<proteinExistence type="predicted"/>
<sequence>MWYSDNVTLFLGIDVAMTAYLLSFLAFHPAYGYAVFVPPLFTHQPQQRVLSGRGLCQNGQELITLRRGSYLHSQKGGDDLLNCCC</sequence>
<accession>A0A2M4DG56</accession>
<reference evidence="2" key="1">
    <citation type="submission" date="2018-01" db="EMBL/GenBank/DDBJ databases">
        <title>An insight into the sialome of Amazonian anophelines.</title>
        <authorList>
            <person name="Ribeiro J.M."/>
            <person name="Scarpassa V."/>
            <person name="Calvo E."/>
        </authorList>
    </citation>
    <scope>NUCLEOTIDE SEQUENCE</scope>
</reference>